<protein>
    <submittedName>
        <fullName evidence="1">Uncharacterized protein</fullName>
    </submittedName>
</protein>
<reference evidence="1 2" key="2">
    <citation type="journal article" date="2022" name="Mol. Ecol. Resour.">
        <title>The genomes of chicory, endive, great burdock and yacon provide insights into Asteraceae paleo-polyploidization history and plant inulin production.</title>
        <authorList>
            <person name="Fan W."/>
            <person name="Wang S."/>
            <person name="Wang H."/>
            <person name="Wang A."/>
            <person name="Jiang F."/>
            <person name="Liu H."/>
            <person name="Zhao H."/>
            <person name="Xu D."/>
            <person name="Zhang Y."/>
        </authorList>
    </citation>
    <scope>NUCLEOTIDE SEQUENCE [LARGE SCALE GENOMIC DNA]</scope>
    <source>
        <strain evidence="2">cv. Yunnan</strain>
        <tissue evidence="1">Leaves</tissue>
    </source>
</reference>
<dbReference type="EMBL" id="CM042020">
    <property type="protein sequence ID" value="KAI3821946.1"/>
    <property type="molecule type" value="Genomic_DNA"/>
</dbReference>
<proteinExistence type="predicted"/>
<gene>
    <name evidence="1" type="ORF">L1987_09522</name>
</gene>
<comment type="caution">
    <text evidence="1">The sequence shown here is derived from an EMBL/GenBank/DDBJ whole genome shotgun (WGS) entry which is preliminary data.</text>
</comment>
<sequence length="103" mass="11299">MCEPRPLGSPSTYKNSPDYRRINTLSDVGDGESSNGGGGSGRKWGLVDDPDSQKNSPANTSRARNRDLDREQAVAEVKVWGENWRDRKRTNTIGDGSFDATNV</sequence>
<accession>A0ACB9JP24</accession>
<evidence type="ECO:0000313" key="1">
    <source>
        <dbReference type="EMBL" id="KAI3821946.1"/>
    </source>
</evidence>
<name>A0ACB9JP24_9ASTR</name>
<reference evidence="2" key="1">
    <citation type="journal article" date="2022" name="Mol. Ecol. Resour.">
        <title>The genomes of chicory, endive, great burdock and yacon provide insights into Asteraceae palaeo-polyploidization history and plant inulin production.</title>
        <authorList>
            <person name="Fan W."/>
            <person name="Wang S."/>
            <person name="Wang H."/>
            <person name="Wang A."/>
            <person name="Jiang F."/>
            <person name="Liu H."/>
            <person name="Zhao H."/>
            <person name="Xu D."/>
            <person name="Zhang Y."/>
        </authorList>
    </citation>
    <scope>NUCLEOTIDE SEQUENCE [LARGE SCALE GENOMIC DNA]</scope>
    <source>
        <strain evidence="2">cv. Yunnan</strain>
    </source>
</reference>
<evidence type="ECO:0000313" key="2">
    <source>
        <dbReference type="Proteomes" id="UP001056120"/>
    </source>
</evidence>
<dbReference type="Proteomes" id="UP001056120">
    <property type="component" value="Linkage Group LG03"/>
</dbReference>
<organism evidence="1 2">
    <name type="scientific">Smallanthus sonchifolius</name>
    <dbReference type="NCBI Taxonomy" id="185202"/>
    <lineage>
        <taxon>Eukaryota</taxon>
        <taxon>Viridiplantae</taxon>
        <taxon>Streptophyta</taxon>
        <taxon>Embryophyta</taxon>
        <taxon>Tracheophyta</taxon>
        <taxon>Spermatophyta</taxon>
        <taxon>Magnoliopsida</taxon>
        <taxon>eudicotyledons</taxon>
        <taxon>Gunneridae</taxon>
        <taxon>Pentapetalae</taxon>
        <taxon>asterids</taxon>
        <taxon>campanulids</taxon>
        <taxon>Asterales</taxon>
        <taxon>Asteraceae</taxon>
        <taxon>Asteroideae</taxon>
        <taxon>Heliantheae alliance</taxon>
        <taxon>Millerieae</taxon>
        <taxon>Smallanthus</taxon>
    </lineage>
</organism>
<keyword evidence="2" id="KW-1185">Reference proteome</keyword>